<dbReference type="OrthoDB" id="9840945at2"/>
<accession>A0A330L657</accession>
<dbReference type="AlphaFoldDB" id="A0A330L657"/>
<dbReference type="InParanoid" id="A0A330L657"/>
<evidence type="ECO:0000313" key="2">
    <source>
        <dbReference type="Proteomes" id="UP000248168"/>
    </source>
</evidence>
<evidence type="ECO:0008006" key="3">
    <source>
        <dbReference type="Google" id="ProtNLM"/>
    </source>
</evidence>
<dbReference type="Proteomes" id="UP000248168">
    <property type="component" value="Unassembled WGS sequence"/>
</dbReference>
<protein>
    <recommendedName>
        <fullName evidence="3">Restriction endonuclease domain-containing protein</fullName>
    </recommendedName>
</protein>
<dbReference type="RefSeq" id="WP_121989632.1">
    <property type="nucleotide sequence ID" value="NZ_OUNR01000016.1"/>
</dbReference>
<proteinExistence type="predicted"/>
<evidence type="ECO:0000313" key="1">
    <source>
        <dbReference type="EMBL" id="SPP65332.1"/>
    </source>
</evidence>
<sequence>MNAILRETGIETIHDQVVSEAAQRWARAFHCKVTIRTTSDHNPWADPGQQSDIAGWSFSPRGNSMQWMAEVETEDSLQNPDTQYKWKRTAVAGVPMYLLIPRGNRAQAERIAASVDLRFSSIYEYGFVNGVVQIL</sequence>
<gene>
    <name evidence="1" type="ORF">NITLEN_30246</name>
</gene>
<dbReference type="EMBL" id="OUNR01000016">
    <property type="protein sequence ID" value="SPP65332.1"/>
    <property type="molecule type" value="Genomic_DNA"/>
</dbReference>
<reference evidence="2" key="1">
    <citation type="submission" date="2018-04" db="EMBL/GenBank/DDBJ databases">
        <authorList>
            <person name="Lucker S."/>
            <person name="Sakoula D."/>
        </authorList>
    </citation>
    <scope>NUCLEOTIDE SEQUENCE [LARGE SCALE GENOMIC DNA]</scope>
</reference>
<name>A0A330L657_9BACT</name>
<keyword evidence="2" id="KW-1185">Reference proteome</keyword>
<organism evidence="1 2">
    <name type="scientific">Nitrospira lenta</name>
    <dbReference type="NCBI Taxonomy" id="1436998"/>
    <lineage>
        <taxon>Bacteria</taxon>
        <taxon>Pseudomonadati</taxon>
        <taxon>Nitrospirota</taxon>
        <taxon>Nitrospiria</taxon>
        <taxon>Nitrospirales</taxon>
        <taxon>Nitrospiraceae</taxon>
        <taxon>Nitrospira</taxon>
    </lineage>
</organism>